<sequence length="448" mass="49808">MLRAVAAQETGKDEPHKHSLAVAKKLRKSQRVSSWDGQLFRNVQEKEERLLDTRSLSECESDSRGSVSPAPFEVRTAESFGTASPLTACTESPESYSPSFKDAEENIRVTFEEDFCPAKRSSETLLGRSDSEYLENEDSVYRFSLFWEAVLQPLDDPLLKACQFRTKGLVKKFSVLLTFLTAVEAGLNWPVVLYALGLDVAGRNFALTLFSLCLCSQVPKRWIFRPRPWMVGRGIGVRFDKTSSFPSRAAACAIVFPLMIFDALNVEYDIVASRGAVMLTLLLTVLSAGFARINVGAHYPSDIVGGVFLGWIAWAIGRVMIFAYGLIAALFGTFTPLEFRLPLAVIASFATTHLFMERFWAKCSFVFGLLFAALTFDFCFVLGEKYGSQLLRPLSVPTLPLVLGAFVCGLVLLGYGMKAHKKKGTNWQMILFAQEYCVSLAVLLAFRM</sequence>
<feature type="transmembrane region" description="Helical" evidence="2">
    <location>
        <begin position="245"/>
        <end position="264"/>
    </location>
</feature>
<feature type="transmembrane region" description="Helical" evidence="2">
    <location>
        <begin position="363"/>
        <end position="383"/>
    </location>
</feature>
<feature type="transmembrane region" description="Helical" evidence="2">
    <location>
        <begin position="303"/>
        <end position="327"/>
    </location>
</feature>
<keyword evidence="2" id="KW-0472">Membrane</keyword>
<dbReference type="PANTHER" id="PTHR14969:SF55">
    <property type="entry name" value="PHOSPHATIDIC ACID PHOSPHATASE TYPE 2_HALOPEROXIDASE DOMAIN-CONTAINING PROTEIN"/>
    <property type="match status" value="1"/>
</dbReference>
<dbReference type="InterPro" id="IPR000326">
    <property type="entry name" value="PAP2/HPO"/>
</dbReference>
<reference evidence="4" key="1">
    <citation type="submission" date="2021-01" db="EMBL/GenBank/DDBJ databases">
        <authorList>
            <person name="Corre E."/>
            <person name="Pelletier E."/>
            <person name="Niang G."/>
            <person name="Scheremetjew M."/>
            <person name="Finn R."/>
            <person name="Kale V."/>
            <person name="Holt S."/>
            <person name="Cochrane G."/>
            <person name="Meng A."/>
            <person name="Brown T."/>
            <person name="Cohen L."/>
        </authorList>
    </citation>
    <scope>NUCLEOTIDE SEQUENCE</scope>
    <source>
        <strain evidence="4">CCMP3278</strain>
    </source>
</reference>
<evidence type="ECO:0000313" key="4">
    <source>
        <dbReference type="EMBL" id="CAD8824973.1"/>
    </source>
</evidence>
<name>A0A7S0ZLG7_9RHOD</name>
<gene>
    <name evidence="4" type="ORF">TOLI1172_LOCUS9372</name>
</gene>
<evidence type="ECO:0000256" key="1">
    <source>
        <dbReference type="SAM" id="MobiDB-lite"/>
    </source>
</evidence>
<feature type="transmembrane region" description="Helical" evidence="2">
    <location>
        <begin position="270"/>
        <end position="291"/>
    </location>
</feature>
<dbReference type="AlphaFoldDB" id="A0A7S0ZLG7"/>
<feature type="transmembrane region" description="Helical" evidence="2">
    <location>
        <begin position="427"/>
        <end position="446"/>
    </location>
</feature>
<feature type="transmembrane region" description="Helical" evidence="2">
    <location>
        <begin position="339"/>
        <end position="356"/>
    </location>
</feature>
<dbReference type="EMBL" id="HBFP01012979">
    <property type="protein sequence ID" value="CAD8824973.1"/>
    <property type="molecule type" value="Transcribed_RNA"/>
</dbReference>
<accession>A0A7S0ZLG7</accession>
<dbReference type="PANTHER" id="PTHR14969">
    <property type="entry name" value="SPHINGOSINE-1-PHOSPHATE PHOSPHOHYDROLASE"/>
    <property type="match status" value="1"/>
</dbReference>
<proteinExistence type="predicted"/>
<keyword evidence="2" id="KW-1133">Transmembrane helix</keyword>
<evidence type="ECO:0000259" key="3">
    <source>
        <dbReference type="Pfam" id="PF01569"/>
    </source>
</evidence>
<dbReference type="SUPFAM" id="SSF48317">
    <property type="entry name" value="Acid phosphatase/Vanadium-dependent haloperoxidase"/>
    <property type="match status" value="1"/>
</dbReference>
<dbReference type="InterPro" id="IPR036938">
    <property type="entry name" value="PAP2/HPO_sf"/>
</dbReference>
<dbReference type="Pfam" id="PF01569">
    <property type="entry name" value="PAP2"/>
    <property type="match status" value="1"/>
</dbReference>
<protein>
    <recommendedName>
        <fullName evidence="3">Phosphatidic acid phosphatase type 2/haloperoxidase domain-containing protein</fullName>
    </recommendedName>
</protein>
<dbReference type="GO" id="GO:0042392">
    <property type="term" value="F:sphingosine-1-phosphate phosphatase activity"/>
    <property type="evidence" value="ECO:0007669"/>
    <property type="project" value="TreeGrafter"/>
</dbReference>
<feature type="transmembrane region" description="Helical" evidence="2">
    <location>
        <begin position="173"/>
        <end position="193"/>
    </location>
</feature>
<feature type="transmembrane region" description="Helical" evidence="2">
    <location>
        <begin position="205"/>
        <end position="224"/>
    </location>
</feature>
<keyword evidence="2" id="KW-0812">Transmembrane</keyword>
<organism evidence="4">
    <name type="scientific">Timspurckia oligopyrenoides</name>
    <dbReference type="NCBI Taxonomy" id="708627"/>
    <lineage>
        <taxon>Eukaryota</taxon>
        <taxon>Rhodophyta</taxon>
        <taxon>Bangiophyceae</taxon>
        <taxon>Porphyridiales</taxon>
        <taxon>Porphyridiaceae</taxon>
        <taxon>Timspurckia</taxon>
    </lineage>
</organism>
<feature type="transmembrane region" description="Helical" evidence="2">
    <location>
        <begin position="395"/>
        <end position="415"/>
    </location>
</feature>
<feature type="region of interest" description="Disordered" evidence="1">
    <location>
        <begin position="1"/>
        <end position="20"/>
    </location>
</feature>
<dbReference type="Gene3D" id="1.20.144.10">
    <property type="entry name" value="Phosphatidic acid phosphatase type 2/haloperoxidase"/>
    <property type="match status" value="1"/>
</dbReference>
<evidence type="ECO:0000256" key="2">
    <source>
        <dbReference type="SAM" id="Phobius"/>
    </source>
</evidence>
<feature type="domain" description="Phosphatidic acid phosphatase type 2/haloperoxidase" evidence="3">
    <location>
        <begin position="205"/>
        <end position="319"/>
    </location>
</feature>